<evidence type="ECO:0000313" key="2">
    <source>
        <dbReference type="Proteomes" id="UP000318815"/>
    </source>
</evidence>
<evidence type="ECO:0008006" key="3">
    <source>
        <dbReference type="Google" id="ProtNLM"/>
    </source>
</evidence>
<gene>
    <name evidence="1" type="ORF">FEF09_13040</name>
</gene>
<protein>
    <recommendedName>
        <fullName evidence="3">Ig-like domain-containing protein</fullName>
    </recommendedName>
</protein>
<comment type="caution">
    <text evidence="1">The sequence shown here is derived from an EMBL/GenBank/DDBJ whole genome shotgun (WGS) entry which is preliminary data.</text>
</comment>
<dbReference type="InterPro" id="IPR013783">
    <property type="entry name" value="Ig-like_fold"/>
</dbReference>
<dbReference type="OrthoDB" id="649122at2"/>
<dbReference type="EMBL" id="VOHS01000010">
    <property type="protein sequence ID" value="TWW00257.1"/>
    <property type="molecule type" value="Genomic_DNA"/>
</dbReference>
<accession>A0A5C6LUI5</accession>
<dbReference type="RefSeq" id="WP_146305517.1">
    <property type="nucleotide sequence ID" value="NZ_VOHS01000010.1"/>
</dbReference>
<dbReference type="Gene3D" id="2.60.40.10">
    <property type="entry name" value="Immunoglobulins"/>
    <property type="match status" value="1"/>
</dbReference>
<reference evidence="1 2" key="1">
    <citation type="submission" date="2019-08" db="EMBL/GenBank/DDBJ databases">
        <title>Whole genome sequencing of chitin degrading bacteria Chitinophaga pinensis YS16.</title>
        <authorList>
            <person name="Singh R.P."/>
            <person name="Manchanda G."/>
            <person name="Maurya I.K."/>
            <person name="Joshi N.K."/>
            <person name="Srivastava A.K."/>
        </authorList>
    </citation>
    <scope>NUCLEOTIDE SEQUENCE [LARGE SCALE GENOMIC DNA]</scope>
    <source>
        <strain evidence="1 2">YS-16</strain>
    </source>
</reference>
<sequence length="249" mass="26027">MRHKYILLAFVIGISGLLVACGGGGAGGGKETVCDLGLKPKISSNAPLGQNDTLRLSVFGIDEPKTYTWEGPGGYVSHERAPVIPNPPKGNQTYTLSVVTNGGCTYTATSDKITITGPWNPCGLDSNVLKIVKATTMSFNLVTGMVSGSNFLIRAESKNLAICDFQFPGNQPPTEGTYTIQVNDGVIAPGKVRIVSTVSSLQPFYSASGTVYVAINGTTTMVSFCGVNFTSTNNGVTSTTAGANIMWVP</sequence>
<dbReference type="AlphaFoldDB" id="A0A5C6LUI5"/>
<evidence type="ECO:0000313" key="1">
    <source>
        <dbReference type="EMBL" id="TWW00257.1"/>
    </source>
</evidence>
<dbReference type="PROSITE" id="PS51257">
    <property type="entry name" value="PROKAR_LIPOPROTEIN"/>
    <property type="match status" value="1"/>
</dbReference>
<name>A0A5C6LUI5_9BACT</name>
<dbReference type="Proteomes" id="UP000318815">
    <property type="component" value="Unassembled WGS sequence"/>
</dbReference>
<proteinExistence type="predicted"/>
<organism evidence="1 2">
    <name type="scientific">Chitinophaga pinensis</name>
    <dbReference type="NCBI Taxonomy" id="79329"/>
    <lineage>
        <taxon>Bacteria</taxon>
        <taxon>Pseudomonadati</taxon>
        <taxon>Bacteroidota</taxon>
        <taxon>Chitinophagia</taxon>
        <taxon>Chitinophagales</taxon>
        <taxon>Chitinophagaceae</taxon>
        <taxon>Chitinophaga</taxon>
    </lineage>
</organism>
<keyword evidence="2" id="KW-1185">Reference proteome</keyword>